<dbReference type="SUPFAM" id="SSF46785">
    <property type="entry name" value="Winged helix' DNA-binding domain"/>
    <property type="match status" value="1"/>
</dbReference>
<evidence type="ECO:0000256" key="2">
    <source>
        <dbReference type="ARBA" id="ARBA00023015"/>
    </source>
</evidence>
<dbReference type="GO" id="GO:0003700">
    <property type="term" value="F:DNA-binding transcription factor activity"/>
    <property type="evidence" value="ECO:0007669"/>
    <property type="project" value="InterPro"/>
</dbReference>
<dbReference type="Pfam" id="PF00126">
    <property type="entry name" value="HTH_1"/>
    <property type="match status" value="1"/>
</dbReference>
<dbReference type="GO" id="GO:0006351">
    <property type="term" value="P:DNA-templated transcription"/>
    <property type="evidence" value="ECO:0007669"/>
    <property type="project" value="TreeGrafter"/>
</dbReference>
<dbReference type="InterPro" id="IPR058163">
    <property type="entry name" value="LysR-type_TF_proteobact-type"/>
</dbReference>
<comment type="similarity">
    <text evidence="1">Belongs to the LysR transcriptional regulatory family.</text>
</comment>
<organism evidence="6 7">
    <name type="scientific">Pseudoalteromonas rubra</name>
    <dbReference type="NCBI Taxonomy" id="43658"/>
    <lineage>
        <taxon>Bacteria</taxon>
        <taxon>Pseudomonadati</taxon>
        <taxon>Pseudomonadota</taxon>
        <taxon>Gammaproteobacteria</taxon>
        <taxon>Alteromonadales</taxon>
        <taxon>Pseudoalteromonadaceae</taxon>
        <taxon>Pseudoalteromonas</taxon>
    </lineage>
</organism>
<dbReference type="EMBL" id="PPUZ01000001">
    <property type="protein sequence ID" value="RZM85367.1"/>
    <property type="molecule type" value="Genomic_DNA"/>
</dbReference>
<evidence type="ECO:0000256" key="3">
    <source>
        <dbReference type="ARBA" id="ARBA00023125"/>
    </source>
</evidence>
<dbReference type="InterPro" id="IPR036388">
    <property type="entry name" value="WH-like_DNA-bd_sf"/>
</dbReference>
<evidence type="ECO:0000313" key="6">
    <source>
        <dbReference type="EMBL" id="RZM85367.1"/>
    </source>
</evidence>
<accession>A0A4Q7EP17</accession>
<dbReference type="PANTHER" id="PTHR30537:SF20">
    <property type="entry name" value="TRANSCRIPTIONAL REGULATORY PROTEIN"/>
    <property type="match status" value="1"/>
</dbReference>
<dbReference type="InterPro" id="IPR036390">
    <property type="entry name" value="WH_DNA-bd_sf"/>
</dbReference>
<evidence type="ECO:0000256" key="1">
    <source>
        <dbReference type="ARBA" id="ARBA00009437"/>
    </source>
</evidence>
<dbReference type="InterPro" id="IPR000847">
    <property type="entry name" value="LysR_HTH_N"/>
</dbReference>
<dbReference type="FunFam" id="1.10.10.10:FF:000001">
    <property type="entry name" value="LysR family transcriptional regulator"/>
    <property type="match status" value="1"/>
</dbReference>
<dbReference type="GO" id="GO:0043565">
    <property type="term" value="F:sequence-specific DNA binding"/>
    <property type="evidence" value="ECO:0007669"/>
    <property type="project" value="TreeGrafter"/>
</dbReference>
<reference evidence="6 7" key="1">
    <citation type="submission" date="2018-01" db="EMBL/GenBank/DDBJ databases">
        <title>Co-occurrence of chitin degradation, pigmentation and bioactivity in marine Pseudoalteromonas.</title>
        <authorList>
            <person name="Paulsen S."/>
            <person name="Gram L."/>
            <person name="Machado H."/>
        </authorList>
    </citation>
    <scope>NUCLEOTIDE SEQUENCE [LARGE SCALE GENOMIC DNA]</scope>
    <source>
        <strain evidence="6 7">S1946</strain>
    </source>
</reference>
<dbReference type="InterPro" id="IPR005119">
    <property type="entry name" value="LysR_subst-bd"/>
</dbReference>
<dbReference type="PANTHER" id="PTHR30537">
    <property type="entry name" value="HTH-TYPE TRANSCRIPTIONAL REGULATOR"/>
    <property type="match status" value="1"/>
</dbReference>
<dbReference type="RefSeq" id="WP_130243744.1">
    <property type="nucleotide sequence ID" value="NZ_PPUZ01000001.1"/>
</dbReference>
<keyword evidence="2" id="KW-0805">Transcription regulation</keyword>
<dbReference type="SUPFAM" id="SSF53850">
    <property type="entry name" value="Periplasmic binding protein-like II"/>
    <property type="match status" value="1"/>
</dbReference>
<comment type="caution">
    <text evidence="6">The sequence shown here is derived from an EMBL/GenBank/DDBJ whole genome shotgun (WGS) entry which is preliminary data.</text>
</comment>
<name>A0A4Q7EP17_9GAMM</name>
<dbReference type="Pfam" id="PF03466">
    <property type="entry name" value="LysR_substrate"/>
    <property type="match status" value="1"/>
</dbReference>
<keyword evidence="3" id="KW-0238">DNA-binding</keyword>
<dbReference type="PROSITE" id="PS50931">
    <property type="entry name" value="HTH_LYSR"/>
    <property type="match status" value="1"/>
</dbReference>
<feature type="domain" description="HTH lysR-type" evidence="5">
    <location>
        <begin position="1"/>
        <end position="62"/>
    </location>
</feature>
<dbReference type="Gene3D" id="1.10.10.10">
    <property type="entry name" value="Winged helix-like DNA-binding domain superfamily/Winged helix DNA-binding domain"/>
    <property type="match status" value="1"/>
</dbReference>
<dbReference type="Proteomes" id="UP000292345">
    <property type="component" value="Unassembled WGS sequence"/>
</dbReference>
<keyword evidence="4" id="KW-0804">Transcription</keyword>
<sequence length="295" mass="32641">MDLKSKTQDIKSFITVADCGSFTQAAILLNTHPAKVSRSVARLEQTLDVTLFIRSTRRVELTEEGLVFLSHARTGLNALLQGEEALNSIKGAPKGKLRVDAASPFLFHQVIPHVEDFARAYPGITLELISNENIVDLIEKKTDVAIRIGKLNDSNLHAKRLGTSTLHLVASPRYLAKHGQPSCEADLNKHILIGFADAPRLNQWCLREQMTIKPAISASNGEAIRQLALNGNGIALLSRFMIQQDIKNQRLEEVLPGAIMSPNPREEVNAVYYKHSAVSPRVGAFLEFFTQRFAL</sequence>
<dbReference type="AlphaFoldDB" id="A0A4Q7EP17"/>
<evidence type="ECO:0000259" key="5">
    <source>
        <dbReference type="PROSITE" id="PS50931"/>
    </source>
</evidence>
<evidence type="ECO:0000313" key="7">
    <source>
        <dbReference type="Proteomes" id="UP000292345"/>
    </source>
</evidence>
<proteinExistence type="inferred from homology"/>
<dbReference type="Gene3D" id="3.40.190.10">
    <property type="entry name" value="Periplasmic binding protein-like II"/>
    <property type="match status" value="2"/>
</dbReference>
<gene>
    <name evidence="6" type="ORF">C3B51_00055</name>
</gene>
<protein>
    <submittedName>
        <fullName evidence="6">LysR family transcriptional regulator</fullName>
    </submittedName>
</protein>
<evidence type="ECO:0000256" key="4">
    <source>
        <dbReference type="ARBA" id="ARBA00023163"/>
    </source>
</evidence>